<dbReference type="PANTHER" id="PTHR34153">
    <property type="entry name" value="SI:CH211-262H13.3-RELATED-RELATED"/>
    <property type="match status" value="1"/>
</dbReference>
<feature type="compositionally biased region" description="Low complexity" evidence="1">
    <location>
        <begin position="122"/>
        <end position="135"/>
    </location>
</feature>
<proteinExistence type="predicted"/>
<keyword evidence="4" id="KW-1185">Reference proteome</keyword>
<dbReference type="Ensembl" id="ENSGMOT00000036559.1">
    <property type="protein sequence ID" value="ENSGMOP00000023418.1"/>
    <property type="gene ID" value="ENSGMOG00000025460.1"/>
</dbReference>
<accession>A0A8C4ZWS7</accession>
<reference evidence="3" key="1">
    <citation type="submission" date="2025-08" db="UniProtKB">
        <authorList>
            <consortium name="Ensembl"/>
        </authorList>
    </citation>
    <scope>IDENTIFICATION</scope>
</reference>
<feature type="region of interest" description="Disordered" evidence="1">
    <location>
        <begin position="90"/>
        <end position="135"/>
    </location>
</feature>
<evidence type="ECO:0000313" key="3">
    <source>
        <dbReference type="Ensembl" id="ENSGMOP00000023418.1"/>
    </source>
</evidence>
<dbReference type="Proteomes" id="UP000694546">
    <property type="component" value="Chromosome 17"/>
</dbReference>
<dbReference type="PANTHER" id="PTHR34153:SF2">
    <property type="entry name" value="SI:CH211-262H13.3-RELATED"/>
    <property type="match status" value="1"/>
</dbReference>
<evidence type="ECO:0000313" key="4">
    <source>
        <dbReference type="Proteomes" id="UP000694546"/>
    </source>
</evidence>
<dbReference type="Pfam" id="PF16064">
    <property type="entry name" value="DUF4806"/>
    <property type="match status" value="1"/>
</dbReference>
<sequence>MSFHLIKFANGDIAVVPENWCDDGMVYWPKYKNTERAKRAAANSETPESNWPKYDIMVIRTCDNYKDACRLMEKYQTGCNTTDLQSEAEEECGPQDKRQRKAVHHFGDSDESEDGGQLHWQTPTSRRGPGSSSRVSLLSALEENSPHHGAGPQQPLPKQLRRVTQGTAVPPLLPPPPPPPTSTLSLRPTEEPSSIPAIGPTWRGGRMNESIPCSVAEVHILNLLETIKQQQDQLVAKVNYLCSRMNSTPGPEVEMPENINLPLEHLEAVEAFEVFLKEPSNHPARQRIIASLATIGGQDLKRVTWNILGRLYTDDVSHQINWKGVNTKKAFSQMSAKSLLFSAVRKNSLTKSVTDAEVTKHTIRWFNLAMDRATKRRGGVRPPTCPSQP</sequence>
<reference evidence="3" key="2">
    <citation type="submission" date="2025-09" db="UniProtKB">
        <authorList>
            <consortium name="Ensembl"/>
        </authorList>
    </citation>
    <scope>IDENTIFICATION</scope>
</reference>
<protein>
    <recommendedName>
        <fullName evidence="2">DUF4806 domain-containing protein</fullName>
    </recommendedName>
</protein>
<evidence type="ECO:0000259" key="2">
    <source>
        <dbReference type="Pfam" id="PF16064"/>
    </source>
</evidence>
<feature type="region of interest" description="Disordered" evidence="1">
    <location>
        <begin position="167"/>
        <end position="203"/>
    </location>
</feature>
<feature type="compositionally biased region" description="Pro residues" evidence="1">
    <location>
        <begin position="171"/>
        <end position="181"/>
    </location>
</feature>
<evidence type="ECO:0000256" key="1">
    <source>
        <dbReference type="SAM" id="MobiDB-lite"/>
    </source>
</evidence>
<name>A0A8C4ZWS7_GADMO</name>
<dbReference type="GeneTree" id="ENSGT00980000198928"/>
<dbReference type="InterPro" id="IPR032071">
    <property type="entry name" value="DUF4806"/>
</dbReference>
<organism evidence="3 4">
    <name type="scientific">Gadus morhua</name>
    <name type="common">Atlantic cod</name>
    <dbReference type="NCBI Taxonomy" id="8049"/>
    <lineage>
        <taxon>Eukaryota</taxon>
        <taxon>Metazoa</taxon>
        <taxon>Chordata</taxon>
        <taxon>Craniata</taxon>
        <taxon>Vertebrata</taxon>
        <taxon>Euteleostomi</taxon>
        <taxon>Actinopterygii</taxon>
        <taxon>Neopterygii</taxon>
        <taxon>Teleostei</taxon>
        <taxon>Neoteleostei</taxon>
        <taxon>Acanthomorphata</taxon>
        <taxon>Zeiogadaria</taxon>
        <taxon>Gadariae</taxon>
        <taxon>Gadiformes</taxon>
        <taxon>Gadoidei</taxon>
        <taxon>Gadidae</taxon>
        <taxon>Gadus</taxon>
    </lineage>
</organism>
<feature type="domain" description="DUF4806" evidence="2">
    <location>
        <begin position="257"/>
        <end position="338"/>
    </location>
</feature>
<dbReference type="OMA" id="RMNESIP"/>
<dbReference type="AlphaFoldDB" id="A0A8C4ZWS7"/>